<dbReference type="PANTHER" id="PTHR10605:SF56">
    <property type="entry name" value="BIFUNCTIONAL HEPARAN SULFATE N-DEACETYLASE_N-SULFOTRANSFERASE"/>
    <property type="match status" value="1"/>
</dbReference>
<dbReference type="GO" id="GO:0019213">
    <property type="term" value="F:deacetylase activity"/>
    <property type="evidence" value="ECO:0007669"/>
    <property type="project" value="TreeGrafter"/>
</dbReference>
<keyword evidence="1" id="KW-0808">Transferase</keyword>
<evidence type="ECO:0000256" key="4">
    <source>
        <dbReference type="PIRSR" id="PIRSR637359-2"/>
    </source>
</evidence>
<dbReference type="Proteomes" id="UP001165289">
    <property type="component" value="Unassembled WGS sequence"/>
</dbReference>
<dbReference type="GO" id="GO:0005794">
    <property type="term" value="C:Golgi apparatus"/>
    <property type="evidence" value="ECO:0007669"/>
    <property type="project" value="TreeGrafter"/>
</dbReference>
<name>A0AAV7K906_9METZ</name>
<dbReference type="Pfam" id="PF00685">
    <property type="entry name" value="Sulfotransfer_1"/>
    <property type="match status" value="1"/>
</dbReference>
<feature type="binding site" evidence="4">
    <location>
        <position position="187"/>
    </location>
    <ligand>
        <name>3'-phosphoadenylyl sulfate</name>
        <dbReference type="ChEBI" id="CHEBI:58339"/>
    </ligand>
</feature>
<evidence type="ECO:0000256" key="3">
    <source>
        <dbReference type="PIRSR" id="PIRSR637359-1"/>
    </source>
</evidence>
<dbReference type="InterPro" id="IPR037359">
    <property type="entry name" value="NST/OST"/>
</dbReference>
<dbReference type="PANTHER" id="PTHR10605">
    <property type="entry name" value="HEPARAN SULFATE SULFOTRANSFERASE"/>
    <property type="match status" value="1"/>
</dbReference>
<evidence type="ECO:0000256" key="2">
    <source>
        <dbReference type="ARBA" id="ARBA00023180"/>
    </source>
</evidence>
<dbReference type="InterPro" id="IPR027417">
    <property type="entry name" value="P-loop_NTPase"/>
</dbReference>
<accession>A0AAV7K906</accession>
<evidence type="ECO:0000259" key="5">
    <source>
        <dbReference type="Pfam" id="PF00685"/>
    </source>
</evidence>
<evidence type="ECO:0000256" key="1">
    <source>
        <dbReference type="ARBA" id="ARBA00022679"/>
    </source>
</evidence>
<sequence length="219" mass="25583">MTHFSNFAGDNLAQIMFEELITFVQRWPQIKLVYRSQLQLADIYFKTFPGDIIPLWNLPCNSLLNSRHADIYSGDIACQRTPRILLVGPQKTGSTALLSFLVNLPEFSTSYKDPDSFEEIQFFSNSSGCLFGIDWYQSRFPLPTNTILIEKSATYFDHKMCPQRIHTLLPNSHIVIILRDPVERVYSWFQHQRVHRNILAQNYSFIDILQNNFMNKLTR</sequence>
<evidence type="ECO:0000313" key="6">
    <source>
        <dbReference type="EMBL" id="KAI6657787.1"/>
    </source>
</evidence>
<proteinExistence type="predicted"/>
<dbReference type="Gene3D" id="3.40.50.300">
    <property type="entry name" value="P-loop containing nucleotide triphosphate hydrolases"/>
    <property type="match status" value="1"/>
</dbReference>
<feature type="active site" description="For sulfotransferase activity" evidence="3">
    <location>
        <position position="91"/>
    </location>
</feature>
<dbReference type="InterPro" id="IPR000863">
    <property type="entry name" value="Sulfotransferase_dom"/>
</dbReference>
<dbReference type="AlphaFoldDB" id="A0AAV7K906"/>
<comment type="caution">
    <text evidence="6">The sequence shown here is derived from an EMBL/GenBank/DDBJ whole genome shotgun (WGS) entry which is preliminary data.</text>
</comment>
<dbReference type="SUPFAM" id="SSF52540">
    <property type="entry name" value="P-loop containing nucleoside triphosphate hydrolases"/>
    <property type="match status" value="1"/>
</dbReference>
<organism evidence="6 7">
    <name type="scientific">Oopsacas minuta</name>
    <dbReference type="NCBI Taxonomy" id="111878"/>
    <lineage>
        <taxon>Eukaryota</taxon>
        <taxon>Metazoa</taxon>
        <taxon>Porifera</taxon>
        <taxon>Hexactinellida</taxon>
        <taxon>Hexasterophora</taxon>
        <taxon>Lyssacinosida</taxon>
        <taxon>Leucopsacidae</taxon>
        <taxon>Oopsacas</taxon>
    </lineage>
</organism>
<feature type="domain" description="Sulfotransferase" evidence="5">
    <location>
        <begin position="82"/>
        <end position="209"/>
    </location>
</feature>
<keyword evidence="7" id="KW-1185">Reference proteome</keyword>
<gene>
    <name evidence="6" type="ORF">LOD99_530</name>
</gene>
<evidence type="ECO:0000313" key="7">
    <source>
        <dbReference type="Proteomes" id="UP001165289"/>
    </source>
</evidence>
<keyword evidence="2" id="KW-0325">Glycoprotein</keyword>
<feature type="binding site" evidence="4">
    <location>
        <position position="179"/>
    </location>
    <ligand>
        <name>3'-phosphoadenylyl sulfate</name>
        <dbReference type="ChEBI" id="CHEBI:58339"/>
    </ligand>
</feature>
<reference evidence="6 7" key="1">
    <citation type="journal article" date="2023" name="BMC Biol.">
        <title>The compact genome of the sponge Oopsacas minuta (Hexactinellida) is lacking key metazoan core genes.</title>
        <authorList>
            <person name="Santini S."/>
            <person name="Schenkelaars Q."/>
            <person name="Jourda C."/>
            <person name="Duchesne M."/>
            <person name="Belahbib H."/>
            <person name="Rocher C."/>
            <person name="Selva M."/>
            <person name="Riesgo A."/>
            <person name="Vervoort M."/>
            <person name="Leys S.P."/>
            <person name="Kodjabachian L."/>
            <person name="Le Bivic A."/>
            <person name="Borchiellini C."/>
            <person name="Claverie J.M."/>
            <person name="Renard E."/>
        </authorList>
    </citation>
    <scope>NUCLEOTIDE SEQUENCE [LARGE SCALE GENOMIC DNA]</scope>
    <source>
        <strain evidence="6">SPO-2</strain>
    </source>
</reference>
<dbReference type="EMBL" id="JAKMXF010000111">
    <property type="protein sequence ID" value="KAI6657787.1"/>
    <property type="molecule type" value="Genomic_DNA"/>
</dbReference>
<protein>
    <submittedName>
        <fullName evidence="6">Bifunctional heparan sulfate N-deacetylase/N-sulfotransferase-like</fullName>
    </submittedName>
</protein>
<dbReference type="GO" id="GO:0015016">
    <property type="term" value="F:heparan sulfate N-sulfotransferase activity"/>
    <property type="evidence" value="ECO:0007669"/>
    <property type="project" value="TreeGrafter"/>
</dbReference>